<feature type="signal peptide" evidence="3">
    <location>
        <begin position="1"/>
        <end position="17"/>
    </location>
</feature>
<protein>
    <submittedName>
        <fullName evidence="4">BZ3500_MvSof-1268-A1-R1_Chr2-1g04109 protein</fullName>
    </submittedName>
</protein>
<evidence type="ECO:0000256" key="3">
    <source>
        <dbReference type="SAM" id="SignalP"/>
    </source>
</evidence>
<sequence>MLETLFLLLCFGSIALGAPVSKPSGGARSTVGSETSATAPQARNLGVRAVTNATTAPTPDGVHNGPATATWFTQDNLAGACGNYNLDATPLVALHYLLYGDTNSVSQYCGRYVNITNTANGKNVIAIVADACPSCAGAYALDLSLGAFDLIGVRDTGVLPISWSFLPKTYKPTFVTPTLAGPTIVKTTTKRAVRTGSTRSATTSKTGVVTITKKKTTTATTRRSGDNVTTTPVKRSTTKRRPSPTSTWVDARIRKNGITAFRATRRGTNKGAIVSWFSTKSTTDSTNGNSWCGFPYDNTTPGFAISLKTMLANFGNDYEKAAKAFCGMEAEITSKSGKKIKLVVADAFDDRWVRTPNSIDMITNSFAKFNGARTTNKNVVQMDASWVFTGRRNLRYKFKGVGSGR</sequence>
<organism evidence="4 5">
    <name type="scientific">Microbotryum saponariae</name>
    <dbReference type="NCBI Taxonomy" id="289078"/>
    <lineage>
        <taxon>Eukaryota</taxon>
        <taxon>Fungi</taxon>
        <taxon>Dikarya</taxon>
        <taxon>Basidiomycota</taxon>
        <taxon>Pucciniomycotina</taxon>
        <taxon>Microbotryomycetes</taxon>
        <taxon>Microbotryales</taxon>
        <taxon>Microbotryaceae</taxon>
        <taxon>Microbotryum</taxon>
    </lineage>
</organism>
<dbReference type="Proteomes" id="UP000249723">
    <property type="component" value="Unassembled WGS sequence"/>
</dbReference>
<name>A0A2X0KXY1_9BASI</name>
<dbReference type="Gene3D" id="2.40.40.10">
    <property type="entry name" value="RlpA-like domain"/>
    <property type="match status" value="1"/>
</dbReference>
<dbReference type="SUPFAM" id="SSF50685">
    <property type="entry name" value="Barwin-like endoglucanases"/>
    <property type="match status" value="1"/>
</dbReference>
<dbReference type="CDD" id="cd22191">
    <property type="entry name" value="DPBB_RlpA_EXP_N-like"/>
    <property type="match status" value="1"/>
</dbReference>
<dbReference type="InterPro" id="IPR036908">
    <property type="entry name" value="RlpA-like_sf"/>
</dbReference>
<dbReference type="EMBL" id="FMWP01000012">
    <property type="protein sequence ID" value="SCZ87983.1"/>
    <property type="molecule type" value="Genomic_DNA"/>
</dbReference>
<dbReference type="InterPro" id="IPR051477">
    <property type="entry name" value="Expansin_CellWall"/>
</dbReference>
<dbReference type="AlphaFoldDB" id="A0A2X0KXY1"/>
<evidence type="ECO:0000256" key="1">
    <source>
        <dbReference type="ARBA" id="ARBA00022729"/>
    </source>
</evidence>
<evidence type="ECO:0000256" key="2">
    <source>
        <dbReference type="SAM" id="MobiDB-lite"/>
    </source>
</evidence>
<reference evidence="5" key="1">
    <citation type="submission" date="2016-10" db="EMBL/GenBank/DDBJ databases">
        <authorList>
            <person name="Jeantristanb JTB J.-T."/>
            <person name="Ricardo R."/>
        </authorList>
    </citation>
    <scope>NUCLEOTIDE SEQUENCE [LARGE SCALE GENOMIC DNA]</scope>
</reference>
<dbReference type="PANTHER" id="PTHR31836:SF25">
    <property type="entry name" value="RLPA-LIKE PROTEIN DOUBLE-PSI BETA-BARREL DOMAIN-CONTAINING PROTEIN"/>
    <property type="match status" value="1"/>
</dbReference>
<evidence type="ECO:0000313" key="4">
    <source>
        <dbReference type="EMBL" id="SCZ87983.1"/>
    </source>
</evidence>
<gene>
    <name evidence="4" type="ORF">BZ3500_MVSOF-1268-A1-R1_CHR2-1G04109</name>
</gene>
<feature type="region of interest" description="Disordered" evidence="2">
    <location>
        <begin position="214"/>
        <end position="246"/>
    </location>
</feature>
<accession>A0A2X0KXY1</accession>
<evidence type="ECO:0000313" key="5">
    <source>
        <dbReference type="Proteomes" id="UP000249723"/>
    </source>
</evidence>
<keyword evidence="5" id="KW-1185">Reference proteome</keyword>
<dbReference type="OrthoDB" id="623670at2759"/>
<proteinExistence type="predicted"/>
<dbReference type="PANTHER" id="PTHR31836">
    <property type="match status" value="1"/>
</dbReference>
<feature type="chain" id="PRO_5030060108" evidence="3">
    <location>
        <begin position="18"/>
        <end position="405"/>
    </location>
</feature>
<keyword evidence="1 3" id="KW-0732">Signal</keyword>